<sequence length="71" mass="8573">MKNICMIQEDNKFRVDLNKINNSRKFELLFSKLLFEQLSTDGDISFNYLDQNEYEKINQKNYLFINKGQND</sequence>
<keyword evidence="2" id="KW-1185">Reference proteome</keyword>
<dbReference type="EMBL" id="BROD01000001">
    <property type="protein sequence ID" value="GKX66554.1"/>
    <property type="molecule type" value="Genomic_DNA"/>
</dbReference>
<proteinExistence type="predicted"/>
<evidence type="ECO:0000313" key="2">
    <source>
        <dbReference type="Proteomes" id="UP001058074"/>
    </source>
</evidence>
<dbReference type="Proteomes" id="UP001058074">
    <property type="component" value="Unassembled WGS sequence"/>
</dbReference>
<reference evidence="1" key="1">
    <citation type="journal article" date="2025" name="Int. J. Syst. Evol. Microbiol.">
        <title>Inconstantimicrobium mannanitabidum sp. nov., a novel member of the family Clostridiaceae isolated from anoxic soil under the treatment of reductive soil disinfestation.</title>
        <authorList>
            <person name="Ueki A."/>
            <person name="Tonouchi A."/>
            <person name="Honma S."/>
            <person name="Kaku N."/>
            <person name="Ueki K."/>
        </authorList>
    </citation>
    <scope>NUCLEOTIDE SEQUENCE</scope>
    <source>
        <strain evidence="1">TW13</strain>
    </source>
</reference>
<comment type="caution">
    <text evidence="1">The sequence shown here is derived from an EMBL/GenBank/DDBJ whole genome shotgun (WGS) entry which is preliminary data.</text>
</comment>
<name>A0ACB5RBF0_9CLOT</name>
<accession>A0ACB5RBF0</accession>
<protein>
    <submittedName>
        <fullName evidence="1">Uncharacterized protein</fullName>
    </submittedName>
</protein>
<evidence type="ECO:0000313" key="1">
    <source>
        <dbReference type="EMBL" id="GKX66554.1"/>
    </source>
</evidence>
<gene>
    <name evidence="1" type="ORF">rsdtw13_18120</name>
</gene>
<organism evidence="1 2">
    <name type="scientific">Inconstantimicrobium mannanitabidum</name>
    <dbReference type="NCBI Taxonomy" id="1604901"/>
    <lineage>
        <taxon>Bacteria</taxon>
        <taxon>Bacillati</taxon>
        <taxon>Bacillota</taxon>
        <taxon>Clostridia</taxon>
        <taxon>Eubacteriales</taxon>
        <taxon>Clostridiaceae</taxon>
        <taxon>Inconstantimicrobium</taxon>
    </lineage>
</organism>